<dbReference type="Proteomes" id="UP001501411">
    <property type="component" value="Unassembled WGS sequence"/>
</dbReference>
<feature type="domain" description="Schlafen AlbA-2" evidence="1">
    <location>
        <begin position="17"/>
        <end position="138"/>
    </location>
</feature>
<comment type="caution">
    <text evidence="2">The sequence shown here is derived from an EMBL/GenBank/DDBJ whole genome shotgun (WGS) entry which is preliminary data.</text>
</comment>
<name>A0ABP9AU98_9SPHI</name>
<dbReference type="Pfam" id="PF04326">
    <property type="entry name" value="SLFN_AlbA_2"/>
    <property type="match status" value="1"/>
</dbReference>
<dbReference type="InterPro" id="IPR038461">
    <property type="entry name" value="Schlafen_AlbA_2_dom_sf"/>
</dbReference>
<organism evidence="2 3">
    <name type="scientific">Olivibacter ginsenosidimutans</name>
    <dbReference type="NCBI Taxonomy" id="1176537"/>
    <lineage>
        <taxon>Bacteria</taxon>
        <taxon>Pseudomonadati</taxon>
        <taxon>Bacteroidota</taxon>
        <taxon>Sphingobacteriia</taxon>
        <taxon>Sphingobacteriales</taxon>
        <taxon>Sphingobacteriaceae</taxon>
        <taxon>Olivibacter</taxon>
    </lineage>
</organism>
<proteinExistence type="predicted"/>
<keyword evidence="3" id="KW-1185">Reference proteome</keyword>
<dbReference type="RefSeq" id="WP_345230872.1">
    <property type="nucleotide sequence ID" value="NZ_BAABIQ010000006.1"/>
</dbReference>
<gene>
    <name evidence="2" type="ORF">GCM10023231_12430</name>
</gene>
<sequence>MFDYNYLQQLISDGIEESPGLEYKAAGALAREDKKVMEITKDVSAFANSNGGILIYGLAEDQMHRHLPGKIDPVNRHVISKEWLEQIINSRIRPRIHGLKIHVVTIPGSDDDVVYILEIPKGETAHQADDRRYYRRHNFSVESLYDHEVRDIMGRQKNPDILIEFKLEWHKGINPDGYENRKPNYYLMHVYAKNVGKVYAKYINVLLTLPQRCTNIHSDDRYNKSLVEITADNKVRDLIMPNAQNYLRTLTIAKPPEYGPARYEPLLPGMHILLKSIPIHEYSTDVGNEISWITYADNSESKFGSLEFHNMKRV</sequence>
<reference evidence="3" key="1">
    <citation type="journal article" date="2019" name="Int. J. Syst. Evol. Microbiol.">
        <title>The Global Catalogue of Microorganisms (GCM) 10K type strain sequencing project: providing services to taxonomists for standard genome sequencing and annotation.</title>
        <authorList>
            <consortium name="The Broad Institute Genomics Platform"/>
            <consortium name="The Broad Institute Genome Sequencing Center for Infectious Disease"/>
            <person name="Wu L."/>
            <person name="Ma J."/>
        </authorList>
    </citation>
    <scope>NUCLEOTIDE SEQUENCE [LARGE SCALE GENOMIC DNA]</scope>
    <source>
        <strain evidence="3">JCM 18200</strain>
    </source>
</reference>
<dbReference type="EMBL" id="BAABIQ010000006">
    <property type="protein sequence ID" value="GAA4786040.1"/>
    <property type="molecule type" value="Genomic_DNA"/>
</dbReference>
<dbReference type="Gene3D" id="3.30.950.30">
    <property type="entry name" value="Schlafen, AAA domain"/>
    <property type="match status" value="1"/>
</dbReference>
<accession>A0ABP9AU98</accession>
<evidence type="ECO:0000259" key="1">
    <source>
        <dbReference type="Pfam" id="PF04326"/>
    </source>
</evidence>
<evidence type="ECO:0000313" key="3">
    <source>
        <dbReference type="Proteomes" id="UP001501411"/>
    </source>
</evidence>
<protein>
    <recommendedName>
        <fullName evidence="1">Schlafen AlbA-2 domain-containing protein</fullName>
    </recommendedName>
</protein>
<dbReference type="InterPro" id="IPR007421">
    <property type="entry name" value="Schlafen_AlbA_2_dom"/>
</dbReference>
<evidence type="ECO:0000313" key="2">
    <source>
        <dbReference type="EMBL" id="GAA4786040.1"/>
    </source>
</evidence>